<keyword evidence="3" id="KW-1185">Reference proteome</keyword>
<feature type="chain" id="PRO_5037331044" evidence="1">
    <location>
        <begin position="25"/>
        <end position="266"/>
    </location>
</feature>
<reference evidence="2" key="1">
    <citation type="submission" date="2021-04" db="EMBL/GenBank/DDBJ databases">
        <title>Luteolibacter sp. 32A isolated from the skin of an Anderson's salamander (Ambystoma andersonii).</title>
        <authorList>
            <person name="Spergser J."/>
            <person name="Busse H.-J."/>
        </authorList>
    </citation>
    <scope>NUCLEOTIDE SEQUENCE</scope>
    <source>
        <strain evidence="2">32A</strain>
    </source>
</reference>
<sequence>MNLKKRFLLAISSACVAGAASSEAATVASGDLIVGFRALSGQGAGTSYVVSIGQASLYRDADSTVTVSTTGGTYNRGDIGADLVSIYGANWSTRTDLVWAIVGTTGASDIYGSRAETTPGTVPAAWVFNTSGARSTVSGNITNVIGIGLPGGLDDATAMAGGIYGGREADGSANAWRGYLGAGGVAGQAGATGNTDFGAFPGDIEGNVTQSLSLFNITGNGSANSSYVGSFSISSNGTITMVPEPSSLFALLGGSALLISRRRRSA</sequence>
<accession>A0A975J050</accession>
<evidence type="ECO:0000256" key="1">
    <source>
        <dbReference type="SAM" id="SignalP"/>
    </source>
</evidence>
<name>A0A975J050_9BACT</name>
<dbReference type="EMBL" id="CP073100">
    <property type="protein sequence ID" value="QUE51574.1"/>
    <property type="molecule type" value="Genomic_DNA"/>
</dbReference>
<dbReference type="NCBIfam" id="TIGR02595">
    <property type="entry name" value="PEP_CTERM"/>
    <property type="match status" value="1"/>
</dbReference>
<dbReference type="Proteomes" id="UP000676169">
    <property type="component" value="Chromosome"/>
</dbReference>
<organism evidence="2 3">
    <name type="scientific">Luteolibacter ambystomatis</name>
    <dbReference type="NCBI Taxonomy" id="2824561"/>
    <lineage>
        <taxon>Bacteria</taxon>
        <taxon>Pseudomonadati</taxon>
        <taxon>Verrucomicrobiota</taxon>
        <taxon>Verrucomicrobiia</taxon>
        <taxon>Verrucomicrobiales</taxon>
        <taxon>Verrucomicrobiaceae</taxon>
        <taxon>Luteolibacter</taxon>
    </lineage>
</organism>
<keyword evidence="1" id="KW-0732">Signal</keyword>
<dbReference type="InterPro" id="IPR013424">
    <property type="entry name" value="Ice-binding_C"/>
</dbReference>
<protein>
    <submittedName>
        <fullName evidence="2">PEP-CTERM sorting domain-containing protein</fullName>
    </submittedName>
</protein>
<proteinExistence type="predicted"/>
<evidence type="ECO:0000313" key="2">
    <source>
        <dbReference type="EMBL" id="QUE51574.1"/>
    </source>
</evidence>
<evidence type="ECO:0000313" key="3">
    <source>
        <dbReference type="Proteomes" id="UP000676169"/>
    </source>
</evidence>
<dbReference type="KEGG" id="lamb:KBB96_01465"/>
<feature type="signal peptide" evidence="1">
    <location>
        <begin position="1"/>
        <end position="24"/>
    </location>
</feature>
<dbReference type="RefSeq" id="WP_211631713.1">
    <property type="nucleotide sequence ID" value="NZ_CP073100.1"/>
</dbReference>
<dbReference type="AlphaFoldDB" id="A0A975J050"/>
<gene>
    <name evidence="2" type="ORF">KBB96_01465</name>
</gene>